<sequence>MSPNLIAEHDKILKWPEVNDLASGHFLWLPEFKTPSGDLFRALLEDDGSNMAHLHIKERLSGEHIASYVLTFDLTPPLDLGQRLPQVESAYVSQEYQGGGVSTATYKAIIDHYGAVISDTYQTEGGMVLWLFGLSKDDSIQLTILNVDGHTLDYKINEHGERISFQADRKSLLEIADTVWGNPDNVELSNLETLGFTPSWRNHSNHVLAATKSII</sequence>
<name>A0A0H3B5W9_YERPY</name>
<dbReference type="EMBL" id="CP000950">
    <property type="protein sequence ID" value="ACA69359.1"/>
    <property type="molecule type" value="Genomic_DNA"/>
</dbReference>
<dbReference type="PATRIC" id="fig|502800.11.peg.3814"/>
<reference evidence="1" key="1">
    <citation type="submission" date="2008-02" db="EMBL/GenBank/DDBJ databases">
        <title>Complete sequence of Yersinia pseudotuberculosis YPIII.</title>
        <authorList>
            <consortium name="US DOE Joint Genome Institute"/>
            <person name="Challacombe J.F."/>
            <person name="Bruce D."/>
            <person name="Detter J.C."/>
            <person name="Green L."/>
            <person name="Land M."/>
            <person name="Munk C."/>
            <person name="Lindler L.E."/>
            <person name="Nikolich M.P."/>
            <person name="Brettin T."/>
        </authorList>
    </citation>
    <scope>NUCLEOTIDE SEQUENCE</scope>
    <source>
        <strain evidence="1">YPIII</strain>
    </source>
</reference>
<organism evidence="1">
    <name type="scientific">Yersinia pseudotuberculosis serotype O:3 (strain YPIII)</name>
    <dbReference type="NCBI Taxonomy" id="502800"/>
    <lineage>
        <taxon>Bacteria</taxon>
        <taxon>Pseudomonadati</taxon>
        <taxon>Pseudomonadota</taxon>
        <taxon>Gammaproteobacteria</taxon>
        <taxon>Enterobacterales</taxon>
        <taxon>Yersiniaceae</taxon>
        <taxon>Yersinia</taxon>
    </lineage>
</organism>
<evidence type="ECO:0000313" key="1">
    <source>
        <dbReference type="EMBL" id="ACA69359.1"/>
    </source>
</evidence>
<protein>
    <submittedName>
        <fullName evidence="1">Uncharacterized protein</fullName>
    </submittedName>
</protein>
<gene>
    <name evidence="1" type="ordered locus">YPK_3088</name>
</gene>
<proteinExistence type="predicted"/>
<dbReference type="KEGG" id="ypy:YPK_3088"/>
<accession>A0A0H3B5W9</accession>
<dbReference type="AlphaFoldDB" id="A0A0H3B5W9"/>